<feature type="signal peptide" evidence="1">
    <location>
        <begin position="1"/>
        <end position="23"/>
    </location>
</feature>
<dbReference type="EMBL" id="GL832975">
    <property type="protein sequence ID" value="EGD76681.1"/>
    <property type="molecule type" value="Genomic_DNA"/>
</dbReference>
<dbReference type="GeneID" id="16071615"/>
<accession>F2UHT2</accession>
<dbReference type="RefSeq" id="XP_004991053.1">
    <property type="nucleotide sequence ID" value="XM_004990996.1"/>
</dbReference>
<dbReference type="InParanoid" id="F2UHT2"/>
<protein>
    <recommendedName>
        <fullName evidence="4">Fibronectin type-III domain-containing protein</fullName>
    </recommendedName>
</protein>
<name>F2UHT2_SALR5</name>
<evidence type="ECO:0000313" key="3">
    <source>
        <dbReference type="Proteomes" id="UP000007799"/>
    </source>
</evidence>
<evidence type="ECO:0000256" key="1">
    <source>
        <dbReference type="SAM" id="SignalP"/>
    </source>
</evidence>
<dbReference type="KEGG" id="sre:PTSG_08032"/>
<evidence type="ECO:0000313" key="2">
    <source>
        <dbReference type="EMBL" id="EGD76681.1"/>
    </source>
</evidence>
<proteinExistence type="predicted"/>
<dbReference type="Proteomes" id="UP000007799">
    <property type="component" value="Unassembled WGS sequence"/>
</dbReference>
<feature type="chain" id="PRO_5003288657" description="Fibronectin type-III domain-containing protein" evidence="1">
    <location>
        <begin position="24"/>
        <end position="147"/>
    </location>
</feature>
<sequence>MRLLKAFAGCFGAALLLLGAVVSQQLALTAALPAAPINANHVRTSCPPMCRPSISANSTIVPVPGDRAAVALLPWFGDCDPTLTTFSFHISWSESSTTSGTLPFLKQVHELHQYAESATYTIDASYCYSPKEGCEMCSTLSKVITVS</sequence>
<keyword evidence="1" id="KW-0732">Signal</keyword>
<organism evidence="3">
    <name type="scientific">Salpingoeca rosetta (strain ATCC 50818 / BSB-021)</name>
    <dbReference type="NCBI Taxonomy" id="946362"/>
    <lineage>
        <taxon>Eukaryota</taxon>
        <taxon>Choanoflagellata</taxon>
        <taxon>Craspedida</taxon>
        <taxon>Salpingoecidae</taxon>
        <taxon>Salpingoeca</taxon>
    </lineage>
</organism>
<keyword evidence="3" id="KW-1185">Reference proteome</keyword>
<evidence type="ECO:0008006" key="4">
    <source>
        <dbReference type="Google" id="ProtNLM"/>
    </source>
</evidence>
<reference evidence="2" key="1">
    <citation type="submission" date="2009-08" db="EMBL/GenBank/DDBJ databases">
        <title>Annotation of Salpingoeca rosetta.</title>
        <authorList>
            <consortium name="The Broad Institute Genome Sequencing Platform"/>
            <person name="Russ C."/>
            <person name="Cuomo C."/>
            <person name="Burger G."/>
            <person name="Gray M.W."/>
            <person name="Holland P.W.H."/>
            <person name="King N."/>
            <person name="Lang F.B.F."/>
            <person name="Roger A.J."/>
            <person name="Ruiz-Trillo I."/>
            <person name="Young S.K."/>
            <person name="Zeng Q."/>
            <person name="Gargeya S."/>
            <person name="Alvarado L."/>
            <person name="Berlin A."/>
            <person name="Chapman S.B."/>
            <person name="Chen Z."/>
            <person name="Freedman E."/>
            <person name="Gellesch M."/>
            <person name="Goldberg J."/>
            <person name="Griggs A."/>
            <person name="Gujja S."/>
            <person name="Heilman E."/>
            <person name="Heiman D."/>
            <person name="Howarth C."/>
            <person name="Mehta T."/>
            <person name="Neiman D."/>
            <person name="Pearson M."/>
            <person name="Roberts A."/>
            <person name="Saif S."/>
            <person name="Shea T."/>
            <person name="Shenoy N."/>
            <person name="Sisk P."/>
            <person name="Stolte C."/>
            <person name="Sykes S."/>
            <person name="White J."/>
            <person name="Yandava C."/>
            <person name="Haas B."/>
            <person name="Nusbaum C."/>
            <person name="Birren B."/>
        </authorList>
    </citation>
    <scope>NUCLEOTIDE SEQUENCE [LARGE SCALE GENOMIC DNA]</scope>
    <source>
        <strain evidence="2">ATCC 50818</strain>
    </source>
</reference>
<dbReference type="AlphaFoldDB" id="F2UHT2"/>
<gene>
    <name evidence="2" type="ORF">PTSG_08032</name>
</gene>